<organism evidence="1 2">
    <name type="scientific">Echinicola rosea</name>
    <dbReference type="NCBI Taxonomy" id="1807691"/>
    <lineage>
        <taxon>Bacteria</taxon>
        <taxon>Pseudomonadati</taxon>
        <taxon>Bacteroidota</taxon>
        <taxon>Cytophagia</taxon>
        <taxon>Cytophagales</taxon>
        <taxon>Cyclobacteriaceae</taxon>
        <taxon>Echinicola</taxon>
    </lineage>
</organism>
<evidence type="ECO:0000313" key="1">
    <source>
        <dbReference type="EMBL" id="GGF16699.1"/>
    </source>
</evidence>
<reference evidence="2" key="1">
    <citation type="journal article" date="2019" name="Int. J. Syst. Evol. Microbiol.">
        <title>The Global Catalogue of Microorganisms (GCM) 10K type strain sequencing project: providing services to taxonomists for standard genome sequencing and annotation.</title>
        <authorList>
            <consortium name="The Broad Institute Genomics Platform"/>
            <consortium name="The Broad Institute Genome Sequencing Center for Infectious Disease"/>
            <person name="Wu L."/>
            <person name="Ma J."/>
        </authorList>
    </citation>
    <scope>NUCLEOTIDE SEQUENCE [LARGE SCALE GENOMIC DNA]</scope>
    <source>
        <strain evidence="2">CGMCC 1.15407</strain>
    </source>
</reference>
<comment type="caution">
    <text evidence="1">The sequence shown here is derived from an EMBL/GenBank/DDBJ whole genome shotgun (WGS) entry which is preliminary data.</text>
</comment>
<evidence type="ECO:0000313" key="2">
    <source>
        <dbReference type="Proteomes" id="UP000647339"/>
    </source>
</evidence>
<proteinExistence type="predicted"/>
<dbReference type="EMBL" id="BMIU01000001">
    <property type="protein sequence ID" value="GGF16699.1"/>
    <property type="molecule type" value="Genomic_DNA"/>
</dbReference>
<name>A0ABQ1UE75_9BACT</name>
<gene>
    <name evidence="1" type="ORF">GCM10011339_00750</name>
</gene>
<sequence>MSMKKLSDNWISEGWIDFEYKKYLLLAYLKEVEQDFGDAKLYPPLADLIKHYKRLKELEQHKDGLRDSFPKRVVGIDYKNIRLHKENMADEGEIMQALDEIIAFSIPIFRRKIDQGKSIYDFIEENLEVEPVGLSPLYQREGYVFITLEKSADVFIYGYQVKLFENSFEKYRGIAFSFLRKETRTLAHTYAQIKMGLIRSNQQLPNPATWRVHSSNTVPLEESLLPVSKRILLRMIA</sequence>
<protein>
    <submittedName>
        <fullName evidence="1">Uncharacterized protein</fullName>
    </submittedName>
</protein>
<accession>A0ABQ1UE75</accession>
<dbReference type="Proteomes" id="UP000647339">
    <property type="component" value="Unassembled WGS sequence"/>
</dbReference>
<keyword evidence="2" id="KW-1185">Reference proteome</keyword>